<dbReference type="Proteomes" id="UP000423396">
    <property type="component" value="Chromosome"/>
</dbReference>
<accession>A0A650CPE4</accession>
<protein>
    <recommendedName>
        <fullName evidence="4">Flagellin</fullName>
    </recommendedName>
</protein>
<keyword evidence="1" id="KW-0812">Transmembrane</keyword>
<keyword evidence="1" id="KW-1133">Transmembrane helix</keyword>
<feature type="transmembrane region" description="Helical" evidence="1">
    <location>
        <begin position="6"/>
        <end position="33"/>
    </location>
</feature>
<organism evidence="2 3">
    <name type="scientific">Stygiolobus azoricus</name>
    <dbReference type="NCBI Taxonomy" id="41675"/>
    <lineage>
        <taxon>Archaea</taxon>
        <taxon>Thermoproteota</taxon>
        <taxon>Thermoprotei</taxon>
        <taxon>Sulfolobales</taxon>
        <taxon>Sulfolobaceae</taxon>
        <taxon>Stygiolobus</taxon>
    </lineage>
</organism>
<dbReference type="AlphaFoldDB" id="A0A650CPE4"/>
<reference evidence="2 3" key="1">
    <citation type="submission" date="2019-10" db="EMBL/GenBank/DDBJ databases">
        <title>Genome Sequences from Six Type Strain Members of the Archaeal Family Sulfolobaceae: Acidianus ambivalens, Acidianus infernus, Metallosphaera prunae, Stygiolobus azoricus, Sulfolobus metallicus, and Sulfurisphaera ohwakuensis.</title>
        <authorList>
            <person name="Counts J.A."/>
            <person name="Kelly R.M."/>
        </authorList>
    </citation>
    <scope>NUCLEOTIDE SEQUENCE [LARGE SCALE GENOMIC DNA]</scope>
    <source>
        <strain evidence="2 3">FC6</strain>
    </source>
</reference>
<evidence type="ECO:0000313" key="2">
    <source>
        <dbReference type="EMBL" id="QGR19710.1"/>
    </source>
</evidence>
<keyword evidence="3" id="KW-1185">Reference proteome</keyword>
<dbReference type="GeneID" id="42798741"/>
<dbReference type="RefSeq" id="WP_156006753.1">
    <property type="nucleotide sequence ID" value="NZ_CP045483.1"/>
</dbReference>
<name>A0A650CPE4_9CREN</name>
<dbReference type="KEGG" id="sazo:D1868_06680"/>
<keyword evidence="1" id="KW-0472">Membrane</keyword>
<gene>
    <name evidence="2" type="ORF">D1868_06680</name>
</gene>
<evidence type="ECO:0000313" key="3">
    <source>
        <dbReference type="Proteomes" id="UP000423396"/>
    </source>
</evidence>
<dbReference type="OrthoDB" id="41975at2157"/>
<sequence length="174" mass="18694">MENVLSVFMLLIATIVIALVVFAITAVFSGFIANSSAISSYASDVAQGLYISKTVAVSTGNYYSIVIVPTDFNYNGTIYLTAVAVNPSLYGSNQISPYQGNFTVEINGTIPTSTPVTLYTTSLHELYAGNVPIWKSVTGATQLVSIPNGYDAIVWIFIPTQKGLVEVGYVWLKD</sequence>
<proteinExistence type="predicted"/>
<evidence type="ECO:0008006" key="4">
    <source>
        <dbReference type="Google" id="ProtNLM"/>
    </source>
</evidence>
<dbReference type="EMBL" id="CP045483">
    <property type="protein sequence ID" value="QGR19710.1"/>
    <property type="molecule type" value="Genomic_DNA"/>
</dbReference>
<evidence type="ECO:0000256" key="1">
    <source>
        <dbReference type="SAM" id="Phobius"/>
    </source>
</evidence>